<sequence>MSPAQETGGNDQRSPHRARRFLRHNSLGLFFLTTFLLALVGQAVAGHAEFNNQLVSDGMNPVGFGAYVTSSDFAVDVTENWQSEYLQFFLYIFATVWLVQRGSPESKKPEQAGTESDEDQRVGEYARDDSPRWAAHKDWRGLVFSRSLGLVMGLVFVLSWLAQSVTGVAAHNEEQLRRLEAPTTWAHYLSSAEFWSRTLQNWQSELLAVASMAILAIYLRQRGSPESKPVGASHSATGVEG</sequence>
<protein>
    <submittedName>
        <fullName evidence="3">DUF6766 family protein</fullName>
    </submittedName>
</protein>
<name>A0ABV5QZ47_9ACTN</name>
<accession>A0ABV5QZ47</accession>
<evidence type="ECO:0000256" key="2">
    <source>
        <dbReference type="SAM" id="Phobius"/>
    </source>
</evidence>
<dbReference type="InterPro" id="IPR046657">
    <property type="entry name" value="DUF6766"/>
</dbReference>
<feature type="transmembrane region" description="Helical" evidence="2">
    <location>
        <begin position="142"/>
        <end position="162"/>
    </location>
</feature>
<dbReference type="Proteomes" id="UP001589716">
    <property type="component" value="Unassembled WGS sequence"/>
</dbReference>
<keyword evidence="2" id="KW-0472">Membrane</keyword>
<feature type="transmembrane region" description="Helical" evidence="2">
    <location>
        <begin position="27"/>
        <end position="45"/>
    </location>
</feature>
<dbReference type="EMBL" id="JBHMCT010000020">
    <property type="protein sequence ID" value="MFB9558269.1"/>
    <property type="molecule type" value="Genomic_DNA"/>
</dbReference>
<dbReference type="Pfam" id="PF20554">
    <property type="entry name" value="DUF6766"/>
    <property type="match status" value="1"/>
</dbReference>
<evidence type="ECO:0000313" key="3">
    <source>
        <dbReference type="EMBL" id="MFB9558269.1"/>
    </source>
</evidence>
<dbReference type="RefSeq" id="WP_345483710.1">
    <property type="nucleotide sequence ID" value="NZ_BAAAWU010000001.1"/>
</dbReference>
<keyword evidence="2" id="KW-0812">Transmembrane</keyword>
<reference evidence="3 4" key="1">
    <citation type="submission" date="2024-09" db="EMBL/GenBank/DDBJ databases">
        <authorList>
            <person name="Sun Q."/>
            <person name="Mori K."/>
        </authorList>
    </citation>
    <scope>NUCLEOTIDE SEQUENCE [LARGE SCALE GENOMIC DNA]</scope>
    <source>
        <strain evidence="3 4">JCM 4414</strain>
    </source>
</reference>
<comment type="caution">
    <text evidence="3">The sequence shown here is derived from an EMBL/GenBank/DDBJ whole genome shotgun (WGS) entry which is preliminary data.</text>
</comment>
<gene>
    <name evidence="3" type="ORF">ACFFTP_29295</name>
</gene>
<feature type="region of interest" description="Disordered" evidence="1">
    <location>
        <begin position="104"/>
        <end position="125"/>
    </location>
</feature>
<keyword evidence="4" id="KW-1185">Reference proteome</keyword>
<evidence type="ECO:0000256" key="1">
    <source>
        <dbReference type="SAM" id="MobiDB-lite"/>
    </source>
</evidence>
<proteinExistence type="predicted"/>
<organism evidence="3 4">
    <name type="scientific">Streptomyces roseoviridis</name>
    <dbReference type="NCBI Taxonomy" id="67361"/>
    <lineage>
        <taxon>Bacteria</taxon>
        <taxon>Bacillati</taxon>
        <taxon>Actinomycetota</taxon>
        <taxon>Actinomycetes</taxon>
        <taxon>Kitasatosporales</taxon>
        <taxon>Streptomycetaceae</taxon>
        <taxon>Streptomyces</taxon>
    </lineage>
</organism>
<keyword evidence="2" id="KW-1133">Transmembrane helix</keyword>
<evidence type="ECO:0000313" key="4">
    <source>
        <dbReference type="Proteomes" id="UP001589716"/>
    </source>
</evidence>